<evidence type="ECO:0000313" key="4">
    <source>
        <dbReference type="EMBL" id="NBD25516.1"/>
    </source>
</evidence>
<dbReference type="Proteomes" id="UP000665561">
    <property type="component" value="Unassembled WGS sequence"/>
</dbReference>
<keyword evidence="1 2" id="KW-0238">DNA-binding</keyword>
<protein>
    <submittedName>
        <fullName evidence="4">TetR family transcriptional regulator</fullName>
    </submittedName>
</protein>
<evidence type="ECO:0000256" key="2">
    <source>
        <dbReference type="PROSITE-ProRule" id="PRU00335"/>
    </source>
</evidence>
<dbReference type="PRINTS" id="PR00455">
    <property type="entry name" value="HTHTETR"/>
</dbReference>
<accession>A0ABW9XS80</accession>
<dbReference type="InterPro" id="IPR041467">
    <property type="entry name" value="Sco4008_C"/>
</dbReference>
<comment type="caution">
    <text evidence="4">The sequence shown here is derived from an EMBL/GenBank/DDBJ whole genome shotgun (WGS) entry which is preliminary data.</text>
</comment>
<dbReference type="EMBL" id="JAAAMV010000012">
    <property type="protein sequence ID" value="NBD25516.1"/>
    <property type="molecule type" value="Genomic_DNA"/>
</dbReference>
<dbReference type="PANTHER" id="PTHR30328:SF54">
    <property type="entry name" value="HTH-TYPE TRANSCRIPTIONAL REPRESSOR SCO4008"/>
    <property type="match status" value="1"/>
</dbReference>
<feature type="domain" description="HTH tetR-type" evidence="3">
    <location>
        <begin position="5"/>
        <end position="65"/>
    </location>
</feature>
<dbReference type="InterPro" id="IPR001647">
    <property type="entry name" value="HTH_TetR"/>
</dbReference>
<dbReference type="Pfam" id="PF17926">
    <property type="entry name" value="TetR_C_21"/>
    <property type="match status" value="1"/>
</dbReference>
<evidence type="ECO:0000313" key="5">
    <source>
        <dbReference type="Proteomes" id="UP000665561"/>
    </source>
</evidence>
<dbReference type="RefSeq" id="WP_161744316.1">
    <property type="nucleotide sequence ID" value="NZ_JAAAMV010000012.1"/>
</dbReference>
<reference evidence="4 5" key="1">
    <citation type="submission" date="2020-01" db="EMBL/GenBank/DDBJ databases">
        <title>Paenibacillus soybeanensis sp. nov. isolated from the nodules of soybean (Glycine max(L.) Merr).</title>
        <authorList>
            <person name="Wang H."/>
        </authorList>
    </citation>
    <scope>NUCLEOTIDE SEQUENCE [LARGE SCALE GENOMIC DNA]</scope>
    <source>
        <strain evidence="4 5">T1</strain>
    </source>
</reference>
<evidence type="ECO:0000256" key="1">
    <source>
        <dbReference type="ARBA" id="ARBA00023125"/>
    </source>
</evidence>
<dbReference type="SUPFAM" id="SSF46689">
    <property type="entry name" value="Homeodomain-like"/>
    <property type="match status" value="1"/>
</dbReference>
<dbReference type="PROSITE" id="PS50977">
    <property type="entry name" value="HTH_TETR_2"/>
    <property type="match status" value="1"/>
</dbReference>
<proteinExistence type="predicted"/>
<keyword evidence="5" id="KW-1185">Reference proteome</keyword>
<dbReference type="InterPro" id="IPR009057">
    <property type="entry name" value="Homeodomain-like_sf"/>
</dbReference>
<dbReference type="Gene3D" id="1.10.357.10">
    <property type="entry name" value="Tetracycline Repressor, domain 2"/>
    <property type="match status" value="1"/>
</dbReference>
<evidence type="ECO:0000259" key="3">
    <source>
        <dbReference type="PROSITE" id="PS50977"/>
    </source>
</evidence>
<dbReference type="PANTHER" id="PTHR30328">
    <property type="entry name" value="TRANSCRIPTIONAL REPRESSOR"/>
    <property type="match status" value="1"/>
</dbReference>
<organism evidence="4 5">
    <name type="scientific">Paenibacillus glycinis</name>
    <dbReference type="NCBI Taxonomy" id="2697035"/>
    <lineage>
        <taxon>Bacteria</taxon>
        <taxon>Bacillati</taxon>
        <taxon>Bacillota</taxon>
        <taxon>Bacilli</taxon>
        <taxon>Bacillales</taxon>
        <taxon>Paenibacillaceae</taxon>
        <taxon>Paenibacillus</taxon>
    </lineage>
</organism>
<dbReference type="InterPro" id="IPR050109">
    <property type="entry name" value="HTH-type_TetR-like_transc_reg"/>
</dbReference>
<name>A0ABW9XS80_9BACL</name>
<dbReference type="Pfam" id="PF00440">
    <property type="entry name" value="TetR_N"/>
    <property type="match status" value="1"/>
</dbReference>
<dbReference type="SUPFAM" id="SSF48498">
    <property type="entry name" value="Tetracyclin repressor-like, C-terminal domain"/>
    <property type="match status" value="1"/>
</dbReference>
<sequence length="188" mass="21376">MRSAELTKERILEAAMKEFSDFGIAGARVDRIAENAGCNKSLIYNYFESKELLFQYVLKLHLTRVYEEIDFTPEDLPSYVTKVFEFSMGNQDLIRLMVWDSLEMQNNNIDTRIVKREKKVNEIEQAQRDGLIGKTFSPNFLLTLIMTLSTAWTKPNPFGPSLDPDGAGDDSDKIKADLAKLIGIIVKS</sequence>
<feature type="DNA-binding region" description="H-T-H motif" evidence="2">
    <location>
        <begin position="28"/>
        <end position="47"/>
    </location>
</feature>
<dbReference type="InterPro" id="IPR036271">
    <property type="entry name" value="Tet_transcr_reg_TetR-rel_C_sf"/>
</dbReference>
<gene>
    <name evidence="4" type="ORF">GT019_16670</name>
</gene>